<dbReference type="PROSITE" id="PS00629">
    <property type="entry name" value="IMP_1"/>
    <property type="match status" value="1"/>
</dbReference>
<dbReference type="AlphaFoldDB" id="A0A919J3W5"/>
<keyword evidence="7" id="KW-1185">Reference proteome</keyword>
<dbReference type="GO" id="GO:0008934">
    <property type="term" value="F:inositol monophosphate 1-phosphatase activity"/>
    <property type="evidence" value="ECO:0007669"/>
    <property type="project" value="TreeGrafter"/>
</dbReference>
<dbReference type="GO" id="GO:0046872">
    <property type="term" value="F:metal ion binding"/>
    <property type="evidence" value="ECO:0007669"/>
    <property type="project" value="UniProtKB-KW"/>
</dbReference>
<gene>
    <name evidence="6" type="primary">hisN_2</name>
    <name evidence="6" type="ORF">Afe05nite_47520</name>
</gene>
<dbReference type="InterPro" id="IPR020583">
    <property type="entry name" value="Inositol_monoP_metal-BS"/>
</dbReference>
<evidence type="ECO:0000313" key="7">
    <source>
        <dbReference type="Proteomes" id="UP000598174"/>
    </source>
</evidence>
<organism evidence="6 7">
    <name type="scientific">Paractinoplanes ferrugineus</name>
    <dbReference type="NCBI Taxonomy" id="113564"/>
    <lineage>
        <taxon>Bacteria</taxon>
        <taxon>Bacillati</taxon>
        <taxon>Actinomycetota</taxon>
        <taxon>Actinomycetes</taxon>
        <taxon>Micromonosporales</taxon>
        <taxon>Micromonosporaceae</taxon>
        <taxon>Paractinoplanes</taxon>
    </lineage>
</organism>
<evidence type="ECO:0000313" key="6">
    <source>
        <dbReference type="EMBL" id="GIE12912.1"/>
    </source>
</evidence>
<evidence type="ECO:0000256" key="1">
    <source>
        <dbReference type="ARBA" id="ARBA00022723"/>
    </source>
</evidence>
<evidence type="ECO:0000256" key="3">
    <source>
        <dbReference type="ARBA" id="ARBA00022842"/>
    </source>
</evidence>
<dbReference type="GO" id="GO:0006020">
    <property type="term" value="P:inositol metabolic process"/>
    <property type="evidence" value="ECO:0007669"/>
    <property type="project" value="TreeGrafter"/>
</dbReference>
<keyword evidence="3 4" id="KW-0460">Magnesium</keyword>
<dbReference type="RefSeq" id="WP_203819363.1">
    <property type="nucleotide sequence ID" value="NZ_BAAABP010000063.1"/>
</dbReference>
<accession>A0A919J3W5</accession>
<reference evidence="6" key="1">
    <citation type="submission" date="2021-01" db="EMBL/GenBank/DDBJ databases">
        <title>Whole genome shotgun sequence of Actinoplanes ferrugineus NBRC 15555.</title>
        <authorList>
            <person name="Komaki H."/>
            <person name="Tamura T."/>
        </authorList>
    </citation>
    <scope>NUCLEOTIDE SEQUENCE</scope>
    <source>
        <strain evidence="6">NBRC 15555</strain>
    </source>
</reference>
<dbReference type="PANTHER" id="PTHR20854:SF4">
    <property type="entry name" value="INOSITOL-1-MONOPHOSPHATASE-RELATED"/>
    <property type="match status" value="1"/>
</dbReference>
<feature type="binding site" evidence="4">
    <location>
        <position position="100"/>
    </location>
    <ligand>
        <name>Mg(2+)</name>
        <dbReference type="ChEBI" id="CHEBI:18420"/>
        <label>1</label>
        <note>catalytic</note>
    </ligand>
</feature>
<dbReference type="EMBL" id="BOMM01000044">
    <property type="protein sequence ID" value="GIE12912.1"/>
    <property type="molecule type" value="Genomic_DNA"/>
</dbReference>
<feature type="region of interest" description="Disordered" evidence="5">
    <location>
        <begin position="164"/>
        <end position="189"/>
    </location>
</feature>
<dbReference type="Pfam" id="PF00459">
    <property type="entry name" value="Inositol_P"/>
    <property type="match status" value="2"/>
</dbReference>
<sequence length="302" mass="30857">MPVELGQNMQDDLVETDLELAHRAVLTGAAVALPHFAALADLPRELKADGSVVTAADRAVETAIREVLAAARPHDAVLGEEHGESAGPDASRRWIIDPIDGTALFVKGDDRWLILMALEEDGEVVVGVAAHPAQGSIFWAVRGAGAFEGRVVGGRVVAATPLHVAAGPDEGGTDEGGTDEGGTGEGGADEGGLVGARFAAVPETWAPHLVGPINEIAPALPWSIHPGLLVARGDLDLAIQTGGQIWDFAATSLILTEAGGSFSGLNGRTRPGPGASLYARSAALRLATLDLLGDARHAGATS</sequence>
<dbReference type="Gene3D" id="3.40.190.80">
    <property type="match status" value="1"/>
</dbReference>
<feature type="binding site" evidence="4">
    <location>
        <position position="99"/>
    </location>
    <ligand>
        <name>Mg(2+)</name>
        <dbReference type="ChEBI" id="CHEBI:18420"/>
        <label>1</label>
        <note>catalytic</note>
    </ligand>
</feature>
<feature type="binding site" evidence="4">
    <location>
        <position position="247"/>
    </location>
    <ligand>
        <name>Mg(2+)</name>
        <dbReference type="ChEBI" id="CHEBI:18420"/>
        <label>1</label>
        <note>catalytic</note>
    </ligand>
</feature>
<evidence type="ECO:0000256" key="2">
    <source>
        <dbReference type="ARBA" id="ARBA00022801"/>
    </source>
</evidence>
<dbReference type="SUPFAM" id="SSF56655">
    <property type="entry name" value="Carbohydrate phosphatase"/>
    <property type="match status" value="1"/>
</dbReference>
<comment type="caution">
    <text evidence="6">The sequence shown here is derived from an EMBL/GenBank/DDBJ whole genome shotgun (WGS) entry which is preliminary data.</text>
</comment>
<dbReference type="GO" id="GO:0007165">
    <property type="term" value="P:signal transduction"/>
    <property type="evidence" value="ECO:0007669"/>
    <property type="project" value="TreeGrafter"/>
</dbReference>
<dbReference type="InterPro" id="IPR000760">
    <property type="entry name" value="Inositol_monophosphatase-like"/>
</dbReference>
<protein>
    <submittedName>
        <fullName evidence="6">Histidinol-phosphatase</fullName>
    </submittedName>
</protein>
<keyword evidence="1 4" id="KW-0479">Metal-binding</keyword>
<feature type="binding site" evidence="4">
    <location>
        <position position="97"/>
    </location>
    <ligand>
        <name>Mg(2+)</name>
        <dbReference type="ChEBI" id="CHEBI:18420"/>
        <label>1</label>
        <note>catalytic</note>
    </ligand>
</feature>
<dbReference type="PRINTS" id="PR00377">
    <property type="entry name" value="IMPHPHTASES"/>
</dbReference>
<name>A0A919J3W5_9ACTN</name>
<feature type="compositionally biased region" description="Gly residues" evidence="5">
    <location>
        <begin position="179"/>
        <end position="189"/>
    </location>
</feature>
<evidence type="ECO:0000256" key="4">
    <source>
        <dbReference type="PIRSR" id="PIRSR600760-2"/>
    </source>
</evidence>
<proteinExistence type="predicted"/>
<dbReference type="Proteomes" id="UP000598174">
    <property type="component" value="Unassembled WGS sequence"/>
</dbReference>
<evidence type="ECO:0000256" key="5">
    <source>
        <dbReference type="SAM" id="MobiDB-lite"/>
    </source>
</evidence>
<comment type="cofactor">
    <cofactor evidence="4">
        <name>Mg(2+)</name>
        <dbReference type="ChEBI" id="CHEBI:18420"/>
    </cofactor>
</comment>
<feature type="binding site" evidence="4">
    <location>
        <position position="80"/>
    </location>
    <ligand>
        <name>Mg(2+)</name>
        <dbReference type="ChEBI" id="CHEBI:18420"/>
        <label>1</label>
        <note>catalytic</note>
    </ligand>
</feature>
<dbReference type="Gene3D" id="3.30.540.10">
    <property type="entry name" value="Fructose-1,6-Bisphosphatase, subunit A, domain 1"/>
    <property type="match status" value="1"/>
</dbReference>
<dbReference type="PANTHER" id="PTHR20854">
    <property type="entry name" value="INOSITOL MONOPHOSPHATASE"/>
    <property type="match status" value="1"/>
</dbReference>
<keyword evidence="2" id="KW-0378">Hydrolase</keyword>